<dbReference type="EMBL" id="JABANM010005193">
    <property type="protein sequence ID" value="KAF4748028.1"/>
    <property type="molecule type" value="Genomic_DNA"/>
</dbReference>
<evidence type="ECO:0000313" key="1">
    <source>
        <dbReference type="EMBL" id="KAF4748028.1"/>
    </source>
</evidence>
<protein>
    <submittedName>
        <fullName evidence="1">Uncharacterized protein</fullName>
    </submittedName>
</protein>
<name>A0A7J6TRQ9_PEROL</name>
<evidence type="ECO:0000313" key="2">
    <source>
        <dbReference type="Proteomes" id="UP000574390"/>
    </source>
</evidence>
<proteinExistence type="predicted"/>
<organism evidence="1 2">
    <name type="scientific">Perkinsus olseni</name>
    <name type="common">Perkinsus atlanticus</name>
    <dbReference type="NCBI Taxonomy" id="32597"/>
    <lineage>
        <taxon>Eukaryota</taxon>
        <taxon>Sar</taxon>
        <taxon>Alveolata</taxon>
        <taxon>Perkinsozoa</taxon>
        <taxon>Perkinsea</taxon>
        <taxon>Perkinsida</taxon>
        <taxon>Perkinsidae</taxon>
        <taxon>Perkinsus</taxon>
    </lineage>
</organism>
<comment type="caution">
    <text evidence="1">The sequence shown here is derived from an EMBL/GenBank/DDBJ whole genome shotgun (WGS) entry which is preliminary data.</text>
</comment>
<dbReference type="AlphaFoldDB" id="A0A7J6TRQ9"/>
<sequence length="113" mass="11969">GRNTGKFYFPVEVEETFEDHEEMLIVFNRAFDAVALDDLVVGMKARGRGRPPGDDAAPIPTVLSRRLRVLGDSGGPGAGGSMSKAVVDAAADVGVFSIRFGQESLADSGEENQ</sequence>
<gene>
    <name evidence="1" type="ORF">FOZ62_013728</name>
</gene>
<reference evidence="1 2" key="1">
    <citation type="submission" date="2020-04" db="EMBL/GenBank/DDBJ databases">
        <title>Perkinsus olseni comparative genomics.</title>
        <authorList>
            <person name="Bogema D.R."/>
        </authorList>
    </citation>
    <scope>NUCLEOTIDE SEQUENCE [LARGE SCALE GENOMIC DNA]</scope>
    <source>
        <strain evidence="1">ATCC PRA-205</strain>
    </source>
</reference>
<feature type="non-terminal residue" evidence="1">
    <location>
        <position position="1"/>
    </location>
</feature>
<feature type="non-terminal residue" evidence="1">
    <location>
        <position position="113"/>
    </location>
</feature>
<accession>A0A7J6TRQ9</accession>
<dbReference type="Proteomes" id="UP000574390">
    <property type="component" value="Unassembled WGS sequence"/>
</dbReference>